<evidence type="ECO:0000256" key="1">
    <source>
        <dbReference type="ARBA" id="ARBA00022679"/>
    </source>
</evidence>
<evidence type="ECO:0000259" key="3">
    <source>
        <dbReference type="PROSITE" id="PS51186"/>
    </source>
</evidence>
<sequence>MELHISAEANQTDKAYVRNKMYEFNSAHFPAELKGRYQEVNLFVKDAQGNVFGGILSEICWNWLEVHYLYVSEELRTSGYGTKLMAEAEKIAREKKCDFIKLDTLSFQALDFYRKLGFEVYGEIQNAGGFTHYYLKKDL</sequence>
<evidence type="ECO:0000313" key="5">
    <source>
        <dbReference type="Proteomes" id="UP000051063"/>
    </source>
</evidence>
<proteinExistence type="predicted"/>
<keyword evidence="5" id="KW-1185">Reference proteome</keyword>
<evidence type="ECO:0000256" key="2">
    <source>
        <dbReference type="ARBA" id="ARBA00023315"/>
    </source>
</evidence>
<dbReference type="InterPro" id="IPR050680">
    <property type="entry name" value="YpeA/RimI_acetyltransf"/>
</dbReference>
<name>A0ABR5N9C2_BRECH</name>
<evidence type="ECO:0000313" key="4">
    <source>
        <dbReference type="EMBL" id="KQL47211.1"/>
    </source>
</evidence>
<dbReference type="EMBL" id="LJJB01000010">
    <property type="protein sequence ID" value="KQL47211.1"/>
    <property type="molecule type" value="Genomic_DNA"/>
</dbReference>
<keyword evidence="1" id="KW-0808">Transferase</keyword>
<dbReference type="PROSITE" id="PS51186">
    <property type="entry name" value="GNAT"/>
    <property type="match status" value="1"/>
</dbReference>
<gene>
    <name evidence="4" type="ORF">AN963_13360</name>
</gene>
<keyword evidence="2" id="KW-0012">Acyltransferase</keyword>
<dbReference type="CDD" id="cd04301">
    <property type="entry name" value="NAT_SF"/>
    <property type="match status" value="1"/>
</dbReference>
<comment type="caution">
    <text evidence="4">The sequence shown here is derived from an EMBL/GenBank/DDBJ whole genome shotgun (WGS) entry which is preliminary data.</text>
</comment>
<dbReference type="RefSeq" id="WP_055746288.1">
    <property type="nucleotide sequence ID" value="NZ_LJJB01000010.1"/>
</dbReference>
<organism evidence="4 5">
    <name type="scientific">Brevibacillus choshinensis</name>
    <dbReference type="NCBI Taxonomy" id="54911"/>
    <lineage>
        <taxon>Bacteria</taxon>
        <taxon>Bacillati</taxon>
        <taxon>Bacillota</taxon>
        <taxon>Bacilli</taxon>
        <taxon>Bacillales</taxon>
        <taxon>Paenibacillaceae</taxon>
        <taxon>Brevibacillus</taxon>
    </lineage>
</organism>
<dbReference type="Pfam" id="PF00583">
    <property type="entry name" value="Acetyltransf_1"/>
    <property type="match status" value="1"/>
</dbReference>
<reference evidence="4 5" key="1">
    <citation type="submission" date="2015-09" db="EMBL/GenBank/DDBJ databases">
        <title>Genome sequencing project for genomic taxonomy and phylogenomics of Bacillus-like bacteria.</title>
        <authorList>
            <person name="Liu B."/>
            <person name="Wang J."/>
            <person name="Zhu Y."/>
            <person name="Liu G."/>
            <person name="Chen Q."/>
            <person name="Chen Z."/>
            <person name="Lan J."/>
            <person name="Che J."/>
            <person name="Ge C."/>
            <person name="Shi H."/>
            <person name="Pan Z."/>
            <person name="Liu X."/>
        </authorList>
    </citation>
    <scope>NUCLEOTIDE SEQUENCE [LARGE SCALE GENOMIC DNA]</scope>
    <source>
        <strain evidence="4 5">DSM 8552</strain>
    </source>
</reference>
<dbReference type="InterPro" id="IPR016181">
    <property type="entry name" value="Acyl_CoA_acyltransferase"/>
</dbReference>
<accession>A0ABR5N9C2</accession>
<dbReference type="PANTHER" id="PTHR43420">
    <property type="entry name" value="ACETYLTRANSFERASE"/>
    <property type="match status" value="1"/>
</dbReference>
<dbReference type="Gene3D" id="3.40.630.30">
    <property type="match status" value="1"/>
</dbReference>
<dbReference type="SUPFAM" id="SSF55729">
    <property type="entry name" value="Acyl-CoA N-acyltransferases (Nat)"/>
    <property type="match status" value="1"/>
</dbReference>
<dbReference type="InterPro" id="IPR000182">
    <property type="entry name" value="GNAT_dom"/>
</dbReference>
<dbReference type="Proteomes" id="UP000051063">
    <property type="component" value="Unassembled WGS sequence"/>
</dbReference>
<feature type="domain" description="N-acetyltransferase" evidence="3">
    <location>
        <begin position="1"/>
        <end position="139"/>
    </location>
</feature>
<protein>
    <submittedName>
        <fullName evidence="4">GNAT family acetyltransferase</fullName>
    </submittedName>
</protein>